<reference evidence="2" key="1">
    <citation type="submission" date="2017-09" db="EMBL/GenBank/DDBJ databases">
        <title>Depth-based differentiation of microbial function through sediment-hosted aquifers and enrichment of novel symbionts in the deep terrestrial subsurface.</title>
        <authorList>
            <person name="Probst A.J."/>
            <person name="Ladd B."/>
            <person name="Jarett J.K."/>
            <person name="Geller-Mcgrath D.E."/>
            <person name="Sieber C.M.K."/>
            <person name="Emerson J.B."/>
            <person name="Anantharaman K."/>
            <person name="Thomas B.C."/>
            <person name="Malmstrom R."/>
            <person name="Stieglmeier M."/>
            <person name="Klingl A."/>
            <person name="Woyke T."/>
            <person name="Ryan C.M."/>
            <person name="Banfield J.F."/>
        </authorList>
    </citation>
    <scope>NUCLEOTIDE SEQUENCE [LARGE SCALE GENOMIC DNA]</scope>
</reference>
<comment type="caution">
    <text evidence="1">The sequence shown here is derived from an EMBL/GenBank/DDBJ whole genome shotgun (WGS) entry which is preliminary data.</text>
</comment>
<accession>A0A2M8DDR5</accession>
<gene>
    <name evidence="1" type="ORF">CO083_01080</name>
</gene>
<dbReference type="AlphaFoldDB" id="A0A2M8DDR5"/>
<evidence type="ECO:0000313" key="1">
    <source>
        <dbReference type="EMBL" id="PJB89180.1"/>
    </source>
</evidence>
<organism evidence="1 2">
    <name type="scientific">Candidatus Roizmanbacteria bacterium CG_4_9_14_0_8_um_filter_34_12</name>
    <dbReference type="NCBI Taxonomy" id="1974840"/>
    <lineage>
        <taxon>Bacteria</taxon>
        <taxon>Candidatus Roizmaniibacteriota</taxon>
    </lineage>
</organism>
<sequence>HQPVEYTVINNSSKTIYFMGTSGGFGNPIACKVINDRNCEILPQQPHQGIPGWREIKPGGKMIDYTYFPLEMYKLVFRYLKEPQDVRYYGGILQGIGLMTEDEFEKKSSKIYSSTIYRQKKLN</sequence>
<dbReference type="EMBL" id="PFTH01000045">
    <property type="protein sequence ID" value="PJB89180.1"/>
    <property type="molecule type" value="Genomic_DNA"/>
</dbReference>
<proteinExistence type="predicted"/>
<protein>
    <submittedName>
        <fullName evidence="1">Uncharacterized protein</fullName>
    </submittedName>
</protein>
<evidence type="ECO:0000313" key="2">
    <source>
        <dbReference type="Proteomes" id="UP000229706"/>
    </source>
</evidence>
<feature type="non-terminal residue" evidence="1">
    <location>
        <position position="1"/>
    </location>
</feature>
<dbReference type="Proteomes" id="UP000229706">
    <property type="component" value="Unassembled WGS sequence"/>
</dbReference>
<name>A0A2M8DDR5_9BACT</name>